<gene>
    <name evidence="3" type="ORF">rosag_35250</name>
</gene>
<evidence type="ECO:0000256" key="1">
    <source>
        <dbReference type="SAM" id="SignalP"/>
    </source>
</evidence>
<dbReference type="InterPro" id="IPR013424">
    <property type="entry name" value="Ice-binding_C"/>
</dbReference>
<feature type="signal peptide" evidence="1">
    <location>
        <begin position="1"/>
        <end position="19"/>
    </location>
</feature>
<organism evidence="3 4">
    <name type="scientific">Roseisolibacter agri</name>
    <dbReference type="NCBI Taxonomy" id="2014610"/>
    <lineage>
        <taxon>Bacteria</taxon>
        <taxon>Pseudomonadati</taxon>
        <taxon>Gemmatimonadota</taxon>
        <taxon>Gemmatimonadia</taxon>
        <taxon>Gemmatimonadales</taxon>
        <taxon>Gemmatimonadaceae</taxon>
        <taxon>Roseisolibacter</taxon>
    </lineage>
</organism>
<dbReference type="Pfam" id="PF07589">
    <property type="entry name" value="PEP-CTERM"/>
    <property type="match status" value="1"/>
</dbReference>
<dbReference type="EMBL" id="BRXS01000005">
    <property type="protein sequence ID" value="GLC27012.1"/>
    <property type="molecule type" value="Genomic_DNA"/>
</dbReference>
<evidence type="ECO:0000259" key="2">
    <source>
        <dbReference type="SMART" id="SM00754"/>
    </source>
</evidence>
<protein>
    <recommendedName>
        <fullName evidence="2">CHRD domain-containing protein</fullName>
    </recommendedName>
</protein>
<keyword evidence="1" id="KW-0732">Signal</keyword>
<reference evidence="3" key="1">
    <citation type="submission" date="2022-08" db="EMBL/GenBank/DDBJ databases">
        <title>Draft genome sequencing of Roseisolibacter agri AW1220.</title>
        <authorList>
            <person name="Tobiishi Y."/>
            <person name="Tonouchi A."/>
        </authorList>
    </citation>
    <scope>NUCLEOTIDE SEQUENCE</scope>
    <source>
        <strain evidence="3">AW1220</strain>
    </source>
</reference>
<accession>A0AA37V3P7</accession>
<sequence>MLSAVAAILLLPAAAAAQAVQFTANLTHDQEPPAISSIPPTTSTGAPRPLSFGTATFTLNAERTALTFTATIFNIDINGLQTPNDANDNLQAAHIHCCLALTNPPGAAGVRWGFFGMPDNDISPKQLVITPLPGGAVGGTFSSTWDLTEGNAGQTLATSLPNLLNNEAYINFHTTQFTGGEIRGQITQVVPEPSTYALMATGIAGVGLAALRRRRI</sequence>
<dbReference type="Proteomes" id="UP001161325">
    <property type="component" value="Unassembled WGS sequence"/>
</dbReference>
<name>A0AA37V3P7_9BACT</name>
<dbReference type="NCBIfam" id="TIGR02595">
    <property type="entry name" value="PEP_CTERM"/>
    <property type="match status" value="1"/>
</dbReference>
<evidence type="ECO:0000313" key="4">
    <source>
        <dbReference type="Proteomes" id="UP001161325"/>
    </source>
</evidence>
<feature type="domain" description="CHRD" evidence="2">
    <location>
        <begin position="37"/>
        <end position="188"/>
    </location>
</feature>
<evidence type="ECO:0000313" key="3">
    <source>
        <dbReference type="EMBL" id="GLC27012.1"/>
    </source>
</evidence>
<comment type="caution">
    <text evidence="3">The sequence shown here is derived from an EMBL/GenBank/DDBJ whole genome shotgun (WGS) entry which is preliminary data.</text>
</comment>
<proteinExistence type="predicted"/>
<dbReference type="InterPro" id="IPR010895">
    <property type="entry name" value="CHRD"/>
</dbReference>
<dbReference type="AlphaFoldDB" id="A0AA37V3P7"/>
<dbReference type="SMART" id="SM00754">
    <property type="entry name" value="CHRD"/>
    <property type="match status" value="1"/>
</dbReference>
<dbReference type="Pfam" id="PF07452">
    <property type="entry name" value="CHRD"/>
    <property type="match status" value="1"/>
</dbReference>
<feature type="chain" id="PRO_5041409160" description="CHRD domain-containing protein" evidence="1">
    <location>
        <begin position="20"/>
        <end position="216"/>
    </location>
</feature>
<keyword evidence="4" id="KW-1185">Reference proteome</keyword>